<evidence type="ECO:0000313" key="3">
    <source>
        <dbReference type="Proteomes" id="UP000770661"/>
    </source>
</evidence>
<keyword evidence="1" id="KW-0472">Membrane</keyword>
<feature type="transmembrane region" description="Helical" evidence="1">
    <location>
        <begin position="102"/>
        <end position="127"/>
    </location>
</feature>
<dbReference type="EMBL" id="JACEEZ010023634">
    <property type="protein sequence ID" value="KAG0711072.1"/>
    <property type="molecule type" value="Genomic_DNA"/>
</dbReference>
<reference evidence="2" key="1">
    <citation type="submission" date="2020-07" db="EMBL/GenBank/DDBJ databases">
        <title>The High-quality genome of the commercially important snow crab, Chionoecetes opilio.</title>
        <authorList>
            <person name="Jeong J.-H."/>
            <person name="Ryu S."/>
        </authorList>
    </citation>
    <scope>NUCLEOTIDE SEQUENCE</scope>
    <source>
        <strain evidence="2">MADBK_172401_WGS</strain>
        <tissue evidence="2">Digestive gland</tissue>
    </source>
</reference>
<sequence length="338" mass="35785">MKTGGDIIFVRKGVPLLYTGRADDDEYLLHYLITNPESSVHILADENFEHTESWGCPGAVTGVLVTCGAVTGVLMTCGAVMGMLVTCGAVTGVLVTCGTVTGVLVTCGAVTGVLVTCGAITGVLVTYGAVTGVLVTCAAVMGVLVTCGAFTGVLGTCGAVTGVLVTCGPVTGVLVTCGTVTGVLVTSKCCCGRGASLSLTTTTKTRRHVRDNIPYTTGFKVHILYWAYKTTLNFRGYFLRFRQGHLYRYMHPVVDASTLQSFAIDGFRNARVENVPRPISAFDDFTEWCADWLRENPEKAYLGFGVLVVMVLGLLVFCVWSRAQAAAAATKNLSKKKK</sequence>
<keyword evidence="3" id="KW-1185">Reference proteome</keyword>
<feature type="transmembrane region" description="Helical" evidence="1">
    <location>
        <begin position="301"/>
        <end position="323"/>
    </location>
</feature>
<feature type="transmembrane region" description="Helical" evidence="1">
    <location>
        <begin position="133"/>
        <end position="154"/>
    </location>
</feature>
<feature type="transmembrane region" description="Helical" evidence="1">
    <location>
        <begin position="73"/>
        <end position="95"/>
    </location>
</feature>
<comment type="caution">
    <text evidence="2">The sequence shown here is derived from an EMBL/GenBank/DDBJ whole genome shotgun (WGS) entry which is preliminary data.</text>
</comment>
<dbReference type="AlphaFoldDB" id="A0A8J4XNP6"/>
<evidence type="ECO:0000313" key="2">
    <source>
        <dbReference type="EMBL" id="KAG0711072.1"/>
    </source>
</evidence>
<organism evidence="2 3">
    <name type="scientific">Chionoecetes opilio</name>
    <name type="common">Atlantic snow crab</name>
    <name type="synonym">Cancer opilio</name>
    <dbReference type="NCBI Taxonomy" id="41210"/>
    <lineage>
        <taxon>Eukaryota</taxon>
        <taxon>Metazoa</taxon>
        <taxon>Ecdysozoa</taxon>
        <taxon>Arthropoda</taxon>
        <taxon>Crustacea</taxon>
        <taxon>Multicrustacea</taxon>
        <taxon>Malacostraca</taxon>
        <taxon>Eumalacostraca</taxon>
        <taxon>Eucarida</taxon>
        <taxon>Decapoda</taxon>
        <taxon>Pleocyemata</taxon>
        <taxon>Brachyura</taxon>
        <taxon>Eubrachyura</taxon>
        <taxon>Majoidea</taxon>
        <taxon>Majidae</taxon>
        <taxon>Chionoecetes</taxon>
    </lineage>
</organism>
<dbReference type="Proteomes" id="UP000770661">
    <property type="component" value="Unassembled WGS sequence"/>
</dbReference>
<keyword evidence="1" id="KW-0812">Transmembrane</keyword>
<dbReference type="PANTHER" id="PTHR19991:SF2">
    <property type="entry name" value="GH08893P"/>
    <property type="match status" value="1"/>
</dbReference>
<gene>
    <name evidence="2" type="ORF">GWK47_021495</name>
</gene>
<evidence type="ECO:0000256" key="1">
    <source>
        <dbReference type="SAM" id="Phobius"/>
    </source>
</evidence>
<dbReference type="OrthoDB" id="72053at2759"/>
<protein>
    <submittedName>
        <fullName evidence="2">Uncharacterized protein</fullName>
    </submittedName>
</protein>
<name>A0A8J4XNP6_CHIOP</name>
<dbReference type="PANTHER" id="PTHR19991">
    <property type="entry name" value="L 2 01289"/>
    <property type="match status" value="1"/>
</dbReference>
<accession>A0A8J4XNP6</accession>
<keyword evidence="1" id="KW-1133">Transmembrane helix</keyword>
<proteinExistence type="predicted"/>